<evidence type="ECO:0000313" key="11">
    <source>
        <dbReference type="EMBL" id="GER24909.1"/>
    </source>
</evidence>
<dbReference type="OrthoDB" id="1708403at2759"/>
<evidence type="ECO:0000256" key="3">
    <source>
        <dbReference type="ARBA" id="ARBA00022771"/>
    </source>
</evidence>
<accession>A0A5A7NWM7</accession>
<evidence type="ECO:0000256" key="5">
    <source>
        <dbReference type="ARBA" id="ARBA00023015"/>
    </source>
</evidence>
<evidence type="ECO:0000256" key="1">
    <source>
        <dbReference type="ARBA" id="ARBA00004123"/>
    </source>
</evidence>
<feature type="region of interest" description="Disordered" evidence="9">
    <location>
        <begin position="74"/>
        <end position="112"/>
    </location>
</feature>
<keyword evidence="5" id="KW-0805">Transcription regulation</keyword>
<dbReference type="PANTHER" id="PTHR45801">
    <property type="entry name" value="OS07G0101800 PROTEIN"/>
    <property type="match status" value="1"/>
</dbReference>
<evidence type="ECO:0000256" key="8">
    <source>
        <dbReference type="PROSITE-ProRule" id="PRU00042"/>
    </source>
</evidence>
<keyword evidence="12" id="KW-1185">Reference proteome</keyword>
<evidence type="ECO:0000256" key="9">
    <source>
        <dbReference type="SAM" id="MobiDB-lite"/>
    </source>
</evidence>
<dbReference type="Proteomes" id="UP000325081">
    <property type="component" value="Unassembled WGS sequence"/>
</dbReference>
<feature type="compositionally biased region" description="Low complexity" evidence="9">
    <location>
        <begin position="97"/>
        <end position="112"/>
    </location>
</feature>
<keyword evidence="7" id="KW-0539">Nucleus</keyword>
<dbReference type="Gene3D" id="3.30.160.60">
    <property type="entry name" value="Classic Zinc Finger"/>
    <property type="match status" value="1"/>
</dbReference>
<dbReference type="GO" id="GO:0005634">
    <property type="term" value="C:nucleus"/>
    <property type="evidence" value="ECO:0007669"/>
    <property type="project" value="UniProtKB-SubCell"/>
</dbReference>
<dbReference type="Pfam" id="PF13912">
    <property type="entry name" value="zf-C2H2_6"/>
    <property type="match status" value="1"/>
</dbReference>
<proteinExistence type="predicted"/>
<dbReference type="InterPro" id="IPR013087">
    <property type="entry name" value="Znf_C2H2_type"/>
</dbReference>
<dbReference type="AlphaFoldDB" id="A0A5A7NWM7"/>
<dbReference type="EMBL" id="BKCP01000001">
    <property type="protein sequence ID" value="GER24909.1"/>
    <property type="molecule type" value="Genomic_DNA"/>
</dbReference>
<dbReference type="SMART" id="SM00355">
    <property type="entry name" value="ZnF_C2H2"/>
    <property type="match status" value="1"/>
</dbReference>
<dbReference type="PANTHER" id="PTHR45801:SF110">
    <property type="entry name" value="TRANSCRIPTIONAL REGULATOR SUPERMAN"/>
    <property type="match status" value="1"/>
</dbReference>
<name>A0A5A7NWM7_STRAF</name>
<protein>
    <submittedName>
        <fullName evidence="11">Zinc finger protein 11</fullName>
    </submittedName>
</protein>
<dbReference type="GO" id="GO:0008270">
    <property type="term" value="F:zinc ion binding"/>
    <property type="evidence" value="ECO:0007669"/>
    <property type="project" value="UniProtKB-KW"/>
</dbReference>
<evidence type="ECO:0000256" key="6">
    <source>
        <dbReference type="ARBA" id="ARBA00023163"/>
    </source>
</evidence>
<reference evidence="12" key="1">
    <citation type="journal article" date="2019" name="Curr. Biol.">
        <title>Genome Sequence of Striga asiatica Provides Insight into the Evolution of Plant Parasitism.</title>
        <authorList>
            <person name="Yoshida S."/>
            <person name="Kim S."/>
            <person name="Wafula E.K."/>
            <person name="Tanskanen J."/>
            <person name="Kim Y.M."/>
            <person name="Honaas L."/>
            <person name="Yang Z."/>
            <person name="Spallek T."/>
            <person name="Conn C.E."/>
            <person name="Ichihashi Y."/>
            <person name="Cheong K."/>
            <person name="Cui S."/>
            <person name="Der J.P."/>
            <person name="Gundlach H."/>
            <person name="Jiao Y."/>
            <person name="Hori C."/>
            <person name="Ishida J.K."/>
            <person name="Kasahara H."/>
            <person name="Kiba T."/>
            <person name="Kim M.S."/>
            <person name="Koo N."/>
            <person name="Laohavisit A."/>
            <person name="Lee Y.H."/>
            <person name="Lumba S."/>
            <person name="McCourt P."/>
            <person name="Mortimer J.C."/>
            <person name="Mutuku J.M."/>
            <person name="Nomura T."/>
            <person name="Sasaki-Sekimoto Y."/>
            <person name="Seto Y."/>
            <person name="Wang Y."/>
            <person name="Wakatake T."/>
            <person name="Sakakibara H."/>
            <person name="Demura T."/>
            <person name="Yamaguchi S."/>
            <person name="Yoneyama K."/>
            <person name="Manabe R.I."/>
            <person name="Nelson D.C."/>
            <person name="Schulman A.H."/>
            <person name="Timko M.P."/>
            <person name="dePamphilis C.W."/>
            <person name="Choi D."/>
            <person name="Shirasu K."/>
        </authorList>
    </citation>
    <scope>NUCLEOTIDE SEQUENCE [LARGE SCALE GENOMIC DNA]</scope>
    <source>
        <strain evidence="12">cv. UVA1</strain>
    </source>
</reference>
<gene>
    <name evidence="11" type="ORF">STAS_00457</name>
</gene>
<dbReference type="PROSITE" id="PS00028">
    <property type="entry name" value="ZINC_FINGER_C2H2_1"/>
    <property type="match status" value="1"/>
</dbReference>
<keyword evidence="6" id="KW-0804">Transcription</keyword>
<dbReference type="InterPro" id="IPR052426">
    <property type="entry name" value="Plant_dev_regulator"/>
</dbReference>
<feature type="domain" description="C2H2-type" evidence="10">
    <location>
        <begin position="49"/>
        <end position="76"/>
    </location>
</feature>
<evidence type="ECO:0000256" key="7">
    <source>
        <dbReference type="ARBA" id="ARBA00023242"/>
    </source>
</evidence>
<sequence>MYTKTWFWAGLGSEPLVQVQSMEKLKWGFDQTSFDRDRAYGFSWPQRNYRCSFCKKEFKSAQALGGHMNVHRRDRARMRLSSPSSGSWDFPYPPNPNYSNPNQKPNPIQNPNPRAVLFSGSLLGKNVSSGVECGDFIRGKKSKGDKFGLGDARVWKAKEIVELDLSLGLIDDVKEDLDLELRLGYSS</sequence>
<evidence type="ECO:0000313" key="12">
    <source>
        <dbReference type="Proteomes" id="UP000325081"/>
    </source>
</evidence>
<evidence type="ECO:0000256" key="2">
    <source>
        <dbReference type="ARBA" id="ARBA00022723"/>
    </source>
</evidence>
<evidence type="ECO:0000256" key="4">
    <source>
        <dbReference type="ARBA" id="ARBA00022833"/>
    </source>
</evidence>
<evidence type="ECO:0000259" key="10">
    <source>
        <dbReference type="PROSITE" id="PS50157"/>
    </source>
</evidence>
<dbReference type="PROSITE" id="PS50157">
    <property type="entry name" value="ZINC_FINGER_C2H2_2"/>
    <property type="match status" value="1"/>
</dbReference>
<comment type="subcellular location">
    <subcellularLocation>
        <location evidence="1">Nucleus</location>
    </subcellularLocation>
</comment>
<organism evidence="11 12">
    <name type="scientific">Striga asiatica</name>
    <name type="common">Asiatic witchweed</name>
    <name type="synonym">Buchnera asiatica</name>
    <dbReference type="NCBI Taxonomy" id="4170"/>
    <lineage>
        <taxon>Eukaryota</taxon>
        <taxon>Viridiplantae</taxon>
        <taxon>Streptophyta</taxon>
        <taxon>Embryophyta</taxon>
        <taxon>Tracheophyta</taxon>
        <taxon>Spermatophyta</taxon>
        <taxon>Magnoliopsida</taxon>
        <taxon>eudicotyledons</taxon>
        <taxon>Gunneridae</taxon>
        <taxon>Pentapetalae</taxon>
        <taxon>asterids</taxon>
        <taxon>lamiids</taxon>
        <taxon>Lamiales</taxon>
        <taxon>Orobanchaceae</taxon>
        <taxon>Buchnereae</taxon>
        <taxon>Striga</taxon>
    </lineage>
</organism>
<keyword evidence="3 8" id="KW-0863">Zinc-finger</keyword>
<keyword evidence="4" id="KW-0862">Zinc</keyword>
<comment type="caution">
    <text evidence="11">The sequence shown here is derived from an EMBL/GenBank/DDBJ whole genome shotgun (WGS) entry which is preliminary data.</text>
</comment>
<dbReference type="InterPro" id="IPR036236">
    <property type="entry name" value="Znf_C2H2_sf"/>
</dbReference>
<dbReference type="SUPFAM" id="SSF57667">
    <property type="entry name" value="beta-beta-alpha zinc fingers"/>
    <property type="match status" value="1"/>
</dbReference>
<keyword evidence="2" id="KW-0479">Metal-binding</keyword>